<dbReference type="OrthoDB" id="190848at2"/>
<gene>
    <name evidence="1" type="ORF">SAMN05421730_10463</name>
</gene>
<evidence type="ECO:0000313" key="1">
    <source>
        <dbReference type="EMBL" id="SCP99550.1"/>
    </source>
</evidence>
<keyword evidence="2" id="KW-1185">Reference proteome</keyword>
<evidence type="ECO:0008006" key="3">
    <source>
        <dbReference type="Google" id="ProtNLM"/>
    </source>
</evidence>
<sequence>MHFRKMINTINKPLYKYFENIDYALDVIENKQIHFENPAAYNDIFDCAMIWDKEKARTAMNTASNLLGRIFKYLEDEVIDYLKDINILASCTDDMNMGTISDIVAESLIEKYPHITSEWIIDKIHGGKDILVHAYNNLVSCFSENKYSLLMWGYYANNHTGACIEFKFDTILPEYRELVNALTKVNYTDGFIKEERGFDNYFTKSRQWEHEQEWRIACDTGGIEYVEFPFVSGIYLGCRMNDSDIAKFNKVGEKHNIPVFRAKPLTERYAITFK</sequence>
<dbReference type="EMBL" id="FMKA01000046">
    <property type="protein sequence ID" value="SCP99550.1"/>
    <property type="molecule type" value="Genomic_DNA"/>
</dbReference>
<dbReference type="AlphaFoldDB" id="A0A1D3TYL5"/>
<dbReference type="Proteomes" id="UP000199315">
    <property type="component" value="Unassembled WGS sequence"/>
</dbReference>
<proteinExistence type="predicted"/>
<dbReference type="STRING" id="1619234.SAMN05421730_10463"/>
<dbReference type="InterPro" id="IPR021352">
    <property type="entry name" value="DUF2971"/>
</dbReference>
<name>A0A1D3TYL5_9FIRM</name>
<protein>
    <recommendedName>
        <fullName evidence="3">DUF2971 domain-containing protein</fullName>
    </recommendedName>
</protein>
<evidence type="ECO:0000313" key="2">
    <source>
        <dbReference type="Proteomes" id="UP000199315"/>
    </source>
</evidence>
<accession>A0A1D3TYL5</accession>
<organism evidence="1 2">
    <name type="scientific">Anaerobium acetethylicum</name>
    <dbReference type="NCBI Taxonomy" id="1619234"/>
    <lineage>
        <taxon>Bacteria</taxon>
        <taxon>Bacillati</taxon>
        <taxon>Bacillota</taxon>
        <taxon>Clostridia</taxon>
        <taxon>Lachnospirales</taxon>
        <taxon>Lachnospiraceae</taxon>
        <taxon>Anaerobium</taxon>
    </lineage>
</organism>
<reference evidence="1 2" key="1">
    <citation type="submission" date="2016-09" db="EMBL/GenBank/DDBJ databases">
        <authorList>
            <person name="Capua I."/>
            <person name="De Benedictis P."/>
            <person name="Joannis T."/>
            <person name="Lombin L.H."/>
            <person name="Cattoli G."/>
        </authorList>
    </citation>
    <scope>NUCLEOTIDE SEQUENCE [LARGE SCALE GENOMIC DNA]</scope>
    <source>
        <strain evidence="1 2">GluBS11</strain>
    </source>
</reference>
<dbReference type="Pfam" id="PF11185">
    <property type="entry name" value="DUF2971"/>
    <property type="match status" value="1"/>
</dbReference>